<comment type="caution">
    <text evidence="1">The sequence shown here is derived from an EMBL/GenBank/DDBJ whole genome shotgun (WGS) entry which is preliminary data.</text>
</comment>
<protein>
    <submittedName>
        <fullName evidence="1">Uncharacterized protein</fullName>
    </submittedName>
</protein>
<dbReference type="Proteomes" id="UP000466442">
    <property type="component" value="Unassembled WGS sequence"/>
</dbReference>
<organism evidence="1 2">
    <name type="scientific">Apolygus lucorum</name>
    <name type="common">Small green plant bug</name>
    <name type="synonym">Lygocoris lucorum</name>
    <dbReference type="NCBI Taxonomy" id="248454"/>
    <lineage>
        <taxon>Eukaryota</taxon>
        <taxon>Metazoa</taxon>
        <taxon>Ecdysozoa</taxon>
        <taxon>Arthropoda</taxon>
        <taxon>Hexapoda</taxon>
        <taxon>Insecta</taxon>
        <taxon>Pterygota</taxon>
        <taxon>Neoptera</taxon>
        <taxon>Paraneoptera</taxon>
        <taxon>Hemiptera</taxon>
        <taxon>Heteroptera</taxon>
        <taxon>Panheteroptera</taxon>
        <taxon>Cimicomorpha</taxon>
        <taxon>Miridae</taxon>
        <taxon>Mirini</taxon>
        <taxon>Apolygus</taxon>
    </lineage>
</organism>
<proteinExistence type="predicted"/>
<dbReference type="EMBL" id="WIXP02000003">
    <property type="protein sequence ID" value="KAF6213344.1"/>
    <property type="molecule type" value="Genomic_DNA"/>
</dbReference>
<accession>A0A8S9XXK7</accession>
<name>A0A8S9XXK7_APOLU</name>
<sequence>MAHTIGISYLPCRKKICINDYIYGLHYEEKPGKNFLLENIKKLREIQEKLRGNLLRKISQIIVILIIKKFQI</sequence>
<keyword evidence="2" id="KW-1185">Reference proteome</keyword>
<dbReference type="AlphaFoldDB" id="A0A8S9XXK7"/>
<evidence type="ECO:0000313" key="1">
    <source>
        <dbReference type="EMBL" id="KAF6213344.1"/>
    </source>
</evidence>
<reference evidence="1" key="1">
    <citation type="journal article" date="2021" name="Mol. Ecol. Resour.">
        <title>Apolygus lucorum genome provides insights into omnivorousness and mesophyll feeding.</title>
        <authorList>
            <person name="Liu Y."/>
            <person name="Liu H."/>
            <person name="Wang H."/>
            <person name="Huang T."/>
            <person name="Liu B."/>
            <person name="Yang B."/>
            <person name="Yin L."/>
            <person name="Li B."/>
            <person name="Zhang Y."/>
            <person name="Zhang S."/>
            <person name="Jiang F."/>
            <person name="Zhang X."/>
            <person name="Ren Y."/>
            <person name="Wang B."/>
            <person name="Wang S."/>
            <person name="Lu Y."/>
            <person name="Wu K."/>
            <person name="Fan W."/>
            <person name="Wang G."/>
        </authorList>
    </citation>
    <scope>NUCLEOTIDE SEQUENCE</scope>
    <source>
        <strain evidence="1">12Hb</strain>
    </source>
</reference>
<gene>
    <name evidence="1" type="ORF">GE061_011063</name>
</gene>
<evidence type="ECO:0000313" key="2">
    <source>
        <dbReference type="Proteomes" id="UP000466442"/>
    </source>
</evidence>